<accession>A0A0F0LJ09</accession>
<name>A0A0F0LJ09_9MICO</name>
<dbReference type="PATRIC" id="fig|582680.6.peg.2503"/>
<keyword evidence="1" id="KW-0472">Membrane</keyword>
<sequence length="157" mass="17063">MRRWIVLIVLWIVLGVPVALLLDFLGVPLPFGIAWILVFAAALLIAQQSFLDESGPWPPPAPEQFARGSDVSRLAWAIDARTGVVGMPLRRRISVLADRRLREHGLSLEQVDAAAVDAILGPGAHAALIVTEMRSADLERVLRALESPPVPSTPERA</sequence>
<evidence type="ECO:0000256" key="1">
    <source>
        <dbReference type="SAM" id="Phobius"/>
    </source>
</evidence>
<organism evidence="2 3">
    <name type="scientific">Microbacterium azadirachtae</name>
    <dbReference type="NCBI Taxonomy" id="582680"/>
    <lineage>
        <taxon>Bacteria</taxon>
        <taxon>Bacillati</taxon>
        <taxon>Actinomycetota</taxon>
        <taxon>Actinomycetes</taxon>
        <taxon>Micrococcales</taxon>
        <taxon>Microbacteriaceae</taxon>
        <taxon>Microbacterium</taxon>
    </lineage>
</organism>
<keyword evidence="1" id="KW-0812">Transmembrane</keyword>
<gene>
    <name evidence="2" type="ORF">RS86_02440</name>
</gene>
<dbReference type="EMBL" id="JYIX01000036">
    <property type="protein sequence ID" value="KJL32659.1"/>
    <property type="molecule type" value="Genomic_DNA"/>
</dbReference>
<evidence type="ECO:0000313" key="2">
    <source>
        <dbReference type="EMBL" id="KJL32659.1"/>
    </source>
</evidence>
<proteinExistence type="predicted"/>
<dbReference type="AlphaFoldDB" id="A0A0F0LJ09"/>
<evidence type="ECO:0000313" key="3">
    <source>
        <dbReference type="Proteomes" id="UP000033740"/>
    </source>
</evidence>
<protein>
    <submittedName>
        <fullName evidence="2">Uncharacterized protein</fullName>
    </submittedName>
</protein>
<reference evidence="2 3" key="1">
    <citation type="submission" date="2015-02" db="EMBL/GenBank/DDBJ databases">
        <title>Draft genome sequences of ten Microbacterium spp. with emphasis on heavy metal contaminated environments.</title>
        <authorList>
            <person name="Corretto E."/>
        </authorList>
    </citation>
    <scope>NUCLEOTIDE SEQUENCE [LARGE SCALE GENOMIC DNA]</scope>
    <source>
        <strain evidence="2 3">ARN176</strain>
    </source>
</reference>
<comment type="caution">
    <text evidence="2">The sequence shown here is derived from an EMBL/GenBank/DDBJ whole genome shotgun (WGS) entry which is preliminary data.</text>
</comment>
<keyword evidence="1" id="KW-1133">Transmembrane helix</keyword>
<dbReference type="RefSeq" id="WP_152642154.1">
    <property type="nucleotide sequence ID" value="NZ_JYIX01000036.1"/>
</dbReference>
<dbReference type="STRING" id="582680.RS86_02440"/>
<dbReference type="Proteomes" id="UP000033740">
    <property type="component" value="Unassembled WGS sequence"/>
</dbReference>
<keyword evidence="3" id="KW-1185">Reference proteome</keyword>
<feature type="transmembrane region" description="Helical" evidence="1">
    <location>
        <begin position="25"/>
        <end position="46"/>
    </location>
</feature>